<dbReference type="AlphaFoldDB" id="A0A9X2EPR2"/>
<sequence>MQPENIFAPVLEYLSYTGEHLWNTGSITTNKLEYAFDMTTPKDILAFWFGSADLKHQPPRQCRDLWFAATPEVDSYVADHFGTITTSAIQGELGHWHLTLEGELALLILCDQLSRNINRGTGLAFAGDAKALKITEAVIQRGATAHLGLYQQVFLGMPLEHSELAETQQRSVDYFQLLQQTFTEDKIAAPYLQTHYRYALAHQDIITQFGRFPHRNAALGRISTPAETEWLAQGGGFK</sequence>
<dbReference type="Gene3D" id="1.25.40.10">
    <property type="entry name" value="Tetratricopeptide repeat domain"/>
    <property type="match status" value="1"/>
</dbReference>
<name>A0A9X2EPR2_9GAMM</name>
<dbReference type="InterPro" id="IPR010323">
    <property type="entry name" value="DUF924"/>
</dbReference>
<evidence type="ECO:0000313" key="2">
    <source>
        <dbReference type="Proteomes" id="UP001139028"/>
    </source>
</evidence>
<reference evidence="1" key="1">
    <citation type="journal article" date="2022" name="Arch. Microbiol.">
        <title>Microbulbifer okhotskensis sp. nov., isolated from a deep bottom sediment of the Okhotsk Sea.</title>
        <authorList>
            <person name="Romanenko L."/>
            <person name="Kurilenko V."/>
            <person name="Otstavnykh N."/>
            <person name="Velansky P."/>
            <person name="Isaeva M."/>
            <person name="Mikhailov V."/>
        </authorList>
    </citation>
    <scope>NUCLEOTIDE SEQUENCE</scope>
    <source>
        <strain evidence="1">OS29</strain>
    </source>
</reference>
<evidence type="ECO:0000313" key="1">
    <source>
        <dbReference type="EMBL" id="MCO1333336.1"/>
    </source>
</evidence>
<accession>A0A9X2EPR2</accession>
<gene>
    <name evidence="1" type="ORF">MO867_03185</name>
</gene>
<dbReference type="Gene3D" id="1.20.58.320">
    <property type="entry name" value="TPR-like"/>
    <property type="match status" value="1"/>
</dbReference>
<protein>
    <submittedName>
        <fullName evidence="1">DUF924 domain-containing protein</fullName>
    </submittedName>
</protein>
<dbReference type="SUPFAM" id="SSF48452">
    <property type="entry name" value="TPR-like"/>
    <property type="match status" value="1"/>
</dbReference>
<dbReference type="Proteomes" id="UP001139028">
    <property type="component" value="Unassembled WGS sequence"/>
</dbReference>
<dbReference type="Pfam" id="PF06041">
    <property type="entry name" value="DUF924"/>
    <property type="match status" value="1"/>
</dbReference>
<dbReference type="RefSeq" id="WP_252464540.1">
    <property type="nucleotide sequence ID" value="NZ_JALBWM010000007.1"/>
</dbReference>
<comment type="caution">
    <text evidence="1">The sequence shown here is derived from an EMBL/GenBank/DDBJ whole genome shotgun (WGS) entry which is preliminary data.</text>
</comment>
<dbReference type="EMBL" id="JALBWM010000007">
    <property type="protein sequence ID" value="MCO1333336.1"/>
    <property type="molecule type" value="Genomic_DNA"/>
</dbReference>
<proteinExistence type="predicted"/>
<organism evidence="1 2">
    <name type="scientific">Microbulbifer okhotskensis</name>
    <dbReference type="NCBI Taxonomy" id="2926617"/>
    <lineage>
        <taxon>Bacteria</taxon>
        <taxon>Pseudomonadati</taxon>
        <taxon>Pseudomonadota</taxon>
        <taxon>Gammaproteobacteria</taxon>
        <taxon>Cellvibrionales</taxon>
        <taxon>Microbulbiferaceae</taxon>
        <taxon>Microbulbifer</taxon>
    </lineage>
</organism>
<dbReference type="InterPro" id="IPR011990">
    <property type="entry name" value="TPR-like_helical_dom_sf"/>
</dbReference>
<keyword evidence="2" id="KW-1185">Reference proteome</keyword>